<evidence type="ECO:0000313" key="2">
    <source>
        <dbReference type="EnsemblProtists" id="EKX52138"/>
    </source>
</evidence>
<reference evidence="3" key="2">
    <citation type="submission" date="2012-11" db="EMBL/GenBank/DDBJ databases">
        <authorList>
            <person name="Kuo A."/>
            <person name="Curtis B.A."/>
            <person name="Tanifuji G."/>
            <person name="Burki F."/>
            <person name="Gruber A."/>
            <person name="Irimia M."/>
            <person name="Maruyama S."/>
            <person name="Arias M.C."/>
            <person name="Ball S.G."/>
            <person name="Gile G.H."/>
            <person name="Hirakawa Y."/>
            <person name="Hopkins J.F."/>
            <person name="Rensing S.A."/>
            <person name="Schmutz J."/>
            <person name="Symeonidi A."/>
            <person name="Elias M."/>
            <person name="Eveleigh R.J."/>
            <person name="Herman E.K."/>
            <person name="Klute M.J."/>
            <person name="Nakayama T."/>
            <person name="Obornik M."/>
            <person name="Reyes-Prieto A."/>
            <person name="Armbrust E.V."/>
            <person name="Aves S.J."/>
            <person name="Beiko R.G."/>
            <person name="Coutinho P."/>
            <person name="Dacks J.B."/>
            <person name="Durnford D.G."/>
            <person name="Fast N.M."/>
            <person name="Green B.R."/>
            <person name="Grisdale C."/>
            <person name="Hempe F."/>
            <person name="Henrissat B."/>
            <person name="Hoppner M.P."/>
            <person name="Ishida K.-I."/>
            <person name="Kim E."/>
            <person name="Koreny L."/>
            <person name="Kroth P.G."/>
            <person name="Liu Y."/>
            <person name="Malik S.-B."/>
            <person name="Maier U.G."/>
            <person name="McRose D."/>
            <person name="Mock T."/>
            <person name="Neilson J.A."/>
            <person name="Onodera N.T."/>
            <person name="Poole A.M."/>
            <person name="Pritham E.J."/>
            <person name="Richards T.A."/>
            <person name="Rocap G."/>
            <person name="Roy S.W."/>
            <person name="Sarai C."/>
            <person name="Schaack S."/>
            <person name="Shirato S."/>
            <person name="Slamovits C.H."/>
            <person name="Spencer D.F."/>
            <person name="Suzuki S."/>
            <person name="Worden A.Z."/>
            <person name="Zauner S."/>
            <person name="Barry K."/>
            <person name="Bell C."/>
            <person name="Bharti A.K."/>
            <person name="Crow J.A."/>
            <person name="Grimwood J."/>
            <person name="Kramer R."/>
            <person name="Lindquist E."/>
            <person name="Lucas S."/>
            <person name="Salamov A."/>
            <person name="McFadden G.I."/>
            <person name="Lane C.E."/>
            <person name="Keeling P.J."/>
            <person name="Gray M.W."/>
            <person name="Grigoriev I.V."/>
            <person name="Archibald J.M."/>
        </authorList>
    </citation>
    <scope>NUCLEOTIDE SEQUENCE</scope>
    <source>
        <strain evidence="3">CCMP2712</strain>
    </source>
</reference>
<accession>L1JVL3</accession>
<name>L1JVL3_GUITC</name>
<reference evidence="2" key="3">
    <citation type="submission" date="2016-03" db="UniProtKB">
        <authorList>
            <consortium name="EnsemblProtists"/>
        </authorList>
    </citation>
    <scope>IDENTIFICATION</scope>
</reference>
<gene>
    <name evidence="1" type="ORF">GUITHDRAFT_102039</name>
</gene>
<sequence>MVAVLHNRISVPKTPGLRKAPISEKMRPCVQWSSDLTIDHFIYDLLCMKYHEQNDEFHFWTWNSMRKDAGKVGYSKAYKLIRK</sequence>
<keyword evidence="3" id="KW-1185">Reference proteome</keyword>
<dbReference type="HOGENOM" id="CLU_2547394_0_0_1"/>
<dbReference type="EnsemblProtists" id="EKX52138">
    <property type="protein sequence ID" value="EKX52138"/>
    <property type="gene ID" value="GUITHDRAFT_102039"/>
</dbReference>
<reference evidence="1 3" key="1">
    <citation type="journal article" date="2012" name="Nature">
        <title>Algal genomes reveal evolutionary mosaicism and the fate of nucleomorphs.</title>
        <authorList>
            <consortium name="DOE Joint Genome Institute"/>
            <person name="Curtis B.A."/>
            <person name="Tanifuji G."/>
            <person name="Burki F."/>
            <person name="Gruber A."/>
            <person name="Irimia M."/>
            <person name="Maruyama S."/>
            <person name="Arias M.C."/>
            <person name="Ball S.G."/>
            <person name="Gile G.H."/>
            <person name="Hirakawa Y."/>
            <person name="Hopkins J.F."/>
            <person name="Kuo A."/>
            <person name="Rensing S.A."/>
            <person name="Schmutz J."/>
            <person name="Symeonidi A."/>
            <person name="Elias M."/>
            <person name="Eveleigh R.J."/>
            <person name="Herman E.K."/>
            <person name="Klute M.J."/>
            <person name="Nakayama T."/>
            <person name="Obornik M."/>
            <person name="Reyes-Prieto A."/>
            <person name="Armbrust E.V."/>
            <person name="Aves S.J."/>
            <person name="Beiko R.G."/>
            <person name="Coutinho P."/>
            <person name="Dacks J.B."/>
            <person name="Durnford D.G."/>
            <person name="Fast N.M."/>
            <person name="Green B.R."/>
            <person name="Grisdale C.J."/>
            <person name="Hempel F."/>
            <person name="Henrissat B."/>
            <person name="Hoppner M.P."/>
            <person name="Ishida K."/>
            <person name="Kim E."/>
            <person name="Koreny L."/>
            <person name="Kroth P.G."/>
            <person name="Liu Y."/>
            <person name="Malik S.B."/>
            <person name="Maier U.G."/>
            <person name="McRose D."/>
            <person name="Mock T."/>
            <person name="Neilson J.A."/>
            <person name="Onodera N.T."/>
            <person name="Poole A.M."/>
            <person name="Pritham E.J."/>
            <person name="Richards T.A."/>
            <person name="Rocap G."/>
            <person name="Roy S.W."/>
            <person name="Sarai C."/>
            <person name="Schaack S."/>
            <person name="Shirato S."/>
            <person name="Slamovits C.H."/>
            <person name="Spencer D.F."/>
            <person name="Suzuki S."/>
            <person name="Worden A.Z."/>
            <person name="Zauner S."/>
            <person name="Barry K."/>
            <person name="Bell C."/>
            <person name="Bharti A.K."/>
            <person name="Crow J.A."/>
            <person name="Grimwood J."/>
            <person name="Kramer R."/>
            <person name="Lindquist E."/>
            <person name="Lucas S."/>
            <person name="Salamov A."/>
            <person name="McFadden G.I."/>
            <person name="Lane C.E."/>
            <person name="Keeling P.J."/>
            <person name="Gray M.W."/>
            <person name="Grigoriev I.V."/>
            <person name="Archibald J.M."/>
        </authorList>
    </citation>
    <scope>NUCLEOTIDE SEQUENCE</scope>
    <source>
        <strain evidence="1 3">CCMP2712</strain>
    </source>
</reference>
<organism evidence="1">
    <name type="scientific">Guillardia theta (strain CCMP2712)</name>
    <name type="common">Cryptophyte</name>
    <dbReference type="NCBI Taxonomy" id="905079"/>
    <lineage>
        <taxon>Eukaryota</taxon>
        <taxon>Cryptophyceae</taxon>
        <taxon>Pyrenomonadales</taxon>
        <taxon>Geminigeraceae</taxon>
        <taxon>Guillardia</taxon>
    </lineage>
</organism>
<dbReference type="RefSeq" id="XP_005839118.1">
    <property type="nucleotide sequence ID" value="XM_005839061.1"/>
</dbReference>
<dbReference type="Proteomes" id="UP000011087">
    <property type="component" value="Unassembled WGS sequence"/>
</dbReference>
<dbReference type="KEGG" id="gtt:GUITHDRAFT_102039"/>
<evidence type="ECO:0000313" key="3">
    <source>
        <dbReference type="Proteomes" id="UP000011087"/>
    </source>
</evidence>
<proteinExistence type="predicted"/>
<dbReference type="GeneID" id="17308927"/>
<evidence type="ECO:0000313" key="1">
    <source>
        <dbReference type="EMBL" id="EKX52138.1"/>
    </source>
</evidence>
<dbReference type="EMBL" id="JH992973">
    <property type="protein sequence ID" value="EKX52138.1"/>
    <property type="molecule type" value="Genomic_DNA"/>
</dbReference>
<protein>
    <submittedName>
        <fullName evidence="1 2">Uncharacterized protein</fullName>
    </submittedName>
</protein>
<dbReference type="PaxDb" id="55529-EKX52138"/>
<dbReference type="AlphaFoldDB" id="L1JVL3"/>